<evidence type="ECO:0000256" key="3">
    <source>
        <dbReference type="ARBA" id="ARBA00022729"/>
    </source>
</evidence>
<dbReference type="Pfam" id="PF19403">
    <property type="entry name" value="SpaA_2"/>
    <property type="match status" value="1"/>
</dbReference>
<evidence type="ECO:0000259" key="6">
    <source>
        <dbReference type="PROSITE" id="PS50847"/>
    </source>
</evidence>
<dbReference type="STRING" id="1892869.ACGLYG10_1109"/>
<gene>
    <name evidence="7" type="ORF">ACGLYG10_1109</name>
</gene>
<keyword evidence="4" id="KW-0572">Peptidoglycan-anchor</keyword>
<dbReference type="NCBIfam" id="TIGR01167">
    <property type="entry name" value="LPXTG_anchor"/>
    <property type="match status" value="1"/>
</dbReference>
<organism evidence="7 8">
    <name type="scientific">Actinomyces glycerinitolerans</name>
    <dbReference type="NCBI Taxonomy" id="1892869"/>
    <lineage>
        <taxon>Bacteria</taxon>
        <taxon>Bacillati</taxon>
        <taxon>Actinomycetota</taxon>
        <taxon>Actinomycetes</taxon>
        <taxon>Actinomycetales</taxon>
        <taxon>Actinomycetaceae</taxon>
        <taxon>Actinomyces</taxon>
    </lineage>
</organism>
<reference evidence="8" key="1">
    <citation type="submission" date="2016-09" db="EMBL/GenBank/DDBJ databases">
        <authorList>
            <person name="Strepis N."/>
        </authorList>
    </citation>
    <scope>NUCLEOTIDE SEQUENCE [LARGE SCALE GENOMIC DNA]</scope>
</reference>
<dbReference type="OrthoDB" id="134475at2"/>
<dbReference type="GO" id="GO:0005975">
    <property type="term" value="P:carbohydrate metabolic process"/>
    <property type="evidence" value="ECO:0007669"/>
    <property type="project" value="UniProtKB-ARBA"/>
</dbReference>
<accession>A0A1M4RY90</accession>
<evidence type="ECO:0000313" key="8">
    <source>
        <dbReference type="Proteomes" id="UP000184291"/>
    </source>
</evidence>
<evidence type="ECO:0000256" key="5">
    <source>
        <dbReference type="SAM" id="Phobius"/>
    </source>
</evidence>
<dbReference type="InterPro" id="IPR040683">
    <property type="entry name" value="CshA_NR2"/>
</dbReference>
<evidence type="ECO:0000256" key="1">
    <source>
        <dbReference type="ARBA" id="ARBA00022512"/>
    </source>
</evidence>
<keyword evidence="2" id="KW-0964">Secreted</keyword>
<protein>
    <recommendedName>
        <fullName evidence="6">Gram-positive cocci surface proteins LPxTG domain-containing protein</fullName>
    </recommendedName>
</protein>
<sequence>MKHMLRHAQRDGTRCARRYRPALSGLTALFLAASLAVCYLVVPAAQAVYAAPDGGSGRFESVIDWIDWTEASNVTVDNEGRMILPDGANSTVWSTPSRVGDGLWRSSQCSISEVETHYEVTHEGVTETYDAGLVIGYDTGSWIGDGMARLYNDSTRYDSGVEIDPNYGVPGISYRDVNVRSGLPVGIANAQGGRYNESANAYFKVQCKTYLVESAVQPTKSEISDLPKTELPMEGFVYADAEGSNWRDGQYESETVAPIPMDGYGTSDVKWRYLETARSEGCTVHSWVGQRDFPYPTGVKNGFQLRPATASGGEASECATRTAGGRPYNYEGYGPSSILFMEKANGGYVELKGGGVSAIAFGVVTYLDYGDAPESYGSAASLFQPNWDRGELGGDIASSPAPVGAEGTWYDLSAAQEAGQAARVSAPDIRLGYFTDPDIFQYYSENADLDDRYDSNVDFSPPDDEDALSIDPTAPVGPDNWDGIIRTAPGREWTKHDIICHGEGNIVGWIDWNHNGTFDDAEASAPTVCPASGRASLTWTVPSDVVRSVDGETGSASSTFMRLRITGDRNPDGSLVVPRATGVTLSGEVEDYGKITVMVPTLELIKTVDNAYASEQVPGLSAEQWTVGANGTVALSGQGSTGGPRAVDQGSMTLYESSDDPQAVGYQAGQWECIETPGTDSETYSSTVSESTDGEATLTVRNQDRVTCTIANTTKPGTLTWNKVEVDGSTAIGGSQWTLSGPGVPDGTVITDCVGACAAGAYTDQDPAAGAFSLTGLRWGDYAIEEAVAPAGYRPVTGSFAFTRIEGSSVEGALIEAEGVVNGGVVNERLTGSVSWTKTDADNGEPLAGAAWGLTGPEVPEGTVVDDCVAEPCTPGAYRDEDPAAGSFKVGGLVWSEESYVLTEVAAPAGYQMDATPHAFVITTDSLDYAFAEPFENSKTSVPSLPLTGGLGSDWFLIGGGVLALVALIVGIVRRRRAQA</sequence>
<feature type="transmembrane region" description="Helical" evidence="5">
    <location>
        <begin position="955"/>
        <end position="973"/>
    </location>
</feature>
<keyword evidence="5" id="KW-0812">Transmembrane</keyword>
<evidence type="ECO:0000256" key="2">
    <source>
        <dbReference type="ARBA" id="ARBA00022525"/>
    </source>
</evidence>
<name>A0A1M4RY90_9ACTO</name>
<proteinExistence type="predicted"/>
<dbReference type="Pfam" id="PF20009">
    <property type="entry name" value="GEVED"/>
    <property type="match status" value="1"/>
</dbReference>
<keyword evidence="3" id="KW-0732">Signal</keyword>
<keyword evidence="8" id="KW-1185">Reference proteome</keyword>
<feature type="domain" description="Gram-positive cocci surface proteins LPxTG" evidence="6">
    <location>
        <begin position="945"/>
        <end position="980"/>
    </location>
</feature>
<evidence type="ECO:0000313" key="7">
    <source>
        <dbReference type="EMBL" id="SHE24899.1"/>
    </source>
</evidence>
<dbReference type="InterPro" id="IPR045474">
    <property type="entry name" value="GEVED"/>
</dbReference>
<dbReference type="AlphaFoldDB" id="A0A1M4RY90"/>
<keyword evidence="5" id="KW-1133">Transmembrane helix</keyword>
<dbReference type="EMBL" id="FQTT01000009">
    <property type="protein sequence ID" value="SHE24899.1"/>
    <property type="molecule type" value="Genomic_DNA"/>
</dbReference>
<dbReference type="Proteomes" id="UP000184291">
    <property type="component" value="Unassembled WGS sequence"/>
</dbReference>
<dbReference type="InterPro" id="IPR041033">
    <property type="entry name" value="SpaA_PFL_dom_1"/>
</dbReference>
<dbReference type="InterPro" id="IPR019931">
    <property type="entry name" value="LPXTG_anchor"/>
</dbReference>
<dbReference type="InterPro" id="IPR013783">
    <property type="entry name" value="Ig-like_fold"/>
</dbReference>
<dbReference type="Pfam" id="PF17802">
    <property type="entry name" value="SpaA"/>
    <property type="match status" value="2"/>
</dbReference>
<keyword evidence="1" id="KW-0134">Cell wall</keyword>
<dbReference type="InterPro" id="IPR045826">
    <property type="entry name" value="SpaA_PFL_dom_2"/>
</dbReference>
<keyword evidence="5" id="KW-0472">Membrane</keyword>
<dbReference type="PROSITE" id="PS50847">
    <property type="entry name" value="GRAM_POS_ANCHORING"/>
    <property type="match status" value="1"/>
</dbReference>
<dbReference type="Gene3D" id="2.60.40.10">
    <property type="entry name" value="Immunoglobulins"/>
    <property type="match status" value="2"/>
</dbReference>
<evidence type="ECO:0000256" key="4">
    <source>
        <dbReference type="ARBA" id="ARBA00023088"/>
    </source>
</evidence>
<dbReference type="Pfam" id="PF18651">
    <property type="entry name" value="CshA_NR2"/>
    <property type="match status" value="1"/>
</dbReference>